<comment type="caution">
    <text evidence="9">The sequence shown here is derived from an EMBL/GenBank/DDBJ whole genome shotgun (WGS) entry which is preliminary data.</text>
</comment>
<keyword evidence="2 5" id="KW-0238">DNA-binding</keyword>
<feature type="region of interest" description="Disordered" evidence="7">
    <location>
        <begin position="455"/>
        <end position="543"/>
    </location>
</feature>
<name>A0A6A5GEY5_CAERE</name>
<dbReference type="InterPro" id="IPR017970">
    <property type="entry name" value="Homeobox_CS"/>
</dbReference>
<feature type="domain" description="Homeobox" evidence="8">
    <location>
        <begin position="120"/>
        <end position="180"/>
    </location>
</feature>
<feature type="DNA-binding region" description="Homeobox" evidence="5">
    <location>
        <begin position="122"/>
        <end position="181"/>
    </location>
</feature>
<feature type="region of interest" description="Disordered" evidence="7">
    <location>
        <begin position="266"/>
        <end position="295"/>
    </location>
</feature>
<dbReference type="Gene3D" id="1.10.10.60">
    <property type="entry name" value="Homeodomain-like"/>
    <property type="match status" value="3"/>
</dbReference>
<evidence type="ECO:0000256" key="6">
    <source>
        <dbReference type="RuleBase" id="RU000682"/>
    </source>
</evidence>
<reference evidence="9 10" key="1">
    <citation type="submission" date="2019-12" db="EMBL/GenBank/DDBJ databases">
        <title>Chromosome-level assembly of the Caenorhabditis remanei genome.</title>
        <authorList>
            <person name="Teterina A.A."/>
            <person name="Willis J.H."/>
            <person name="Phillips P.C."/>
        </authorList>
    </citation>
    <scope>NUCLEOTIDE SEQUENCE [LARGE SCALE GENOMIC DNA]</scope>
    <source>
        <strain evidence="9 10">PX506</strain>
        <tissue evidence="9">Whole organism</tissue>
    </source>
</reference>
<dbReference type="RefSeq" id="XP_003116041.2">
    <property type="nucleotide sequence ID" value="XM_003115993.2"/>
</dbReference>
<evidence type="ECO:0000256" key="3">
    <source>
        <dbReference type="ARBA" id="ARBA00023155"/>
    </source>
</evidence>
<proteinExistence type="predicted"/>
<comment type="subcellular location">
    <subcellularLocation>
        <location evidence="1 5 6">Nucleus</location>
    </subcellularLocation>
</comment>
<dbReference type="InterPro" id="IPR009057">
    <property type="entry name" value="Homeodomain-like_sf"/>
</dbReference>
<dbReference type="CTD" id="9820037"/>
<dbReference type="GO" id="GO:0000981">
    <property type="term" value="F:DNA-binding transcription factor activity, RNA polymerase II-specific"/>
    <property type="evidence" value="ECO:0007669"/>
    <property type="project" value="InterPro"/>
</dbReference>
<dbReference type="PROSITE" id="PS50071">
    <property type="entry name" value="HOMEOBOX_2"/>
    <property type="match status" value="2"/>
</dbReference>
<feature type="compositionally biased region" description="Basic residues" evidence="7">
    <location>
        <begin position="46"/>
        <end position="60"/>
    </location>
</feature>
<gene>
    <name evidence="9" type="ORF">GCK72_020354</name>
</gene>
<feature type="compositionally biased region" description="Basic residues" evidence="7">
    <location>
        <begin position="470"/>
        <end position="481"/>
    </location>
</feature>
<dbReference type="Pfam" id="PF00046">
    <property type="entry name" value="Homeodomain"/>
    <property type="match status" value="2"/>
</dbReference>
<feature type="compositionally biased region" description="Basic and acidic residues" evidence="7">
    <location>
        <begin position="460"/>
        <end position="469"/>
    </location>
</feature>
<protein>
    <recommendedName>
        <fullName evidence="8">Homeobox domain-containing protein</fullName>
    </recommendedName>
</protein>
<evidence type="ECO:0000256" key="7">
    <source>
        <dbReference type="SAM" id="MobiDB-lite"/>
    </source>
</evidence>
<dbReference type="SMART" id="SM00389">
    <property type="entry name" value="HOX"/>
    <property type="match status" value="4"/>
</dbReference>
<feature type="compositionally biased region" description="Acidic residues" evidence="7">
    <location>
        <begin position="1"/>
        <end position="11"/>
    </location>
</feature>
<dbReference type="GO" id="GO:0005634">
    <property type="term" value="C:nucleus"/>
    <property type="evidence" value="ECO:0007669"/>
    <property type="project" value="UniProtKB-SubCell"/>
</dbReference>
<dbReference type="GeneID" id="9820037"/>
<evidence type="ECO:0000256" key="2">
    <source>
        <dbReference type="ARBA" id="ARBA00023125"/>
    </source>
</evidence>
<dbReference type="SUPFAM" id="SSF46689">
    <property type="entry name" value="Homeodomain-like"/>
    <property type="match status" value="2"/>
</dbReference>
<accession>A0A6A5GEY5</accession>
<keyword evidence="3 5" id="KW-0371">Homeobox</keyword>
<feature type="compositionally biased region" description="Basic residues" evidence="7">
    <location>
        <begin position="273"/>
        <end position="293"/>
    </location>
</feature>
<keyword evidence="4 5" id="KW-0539">Nucleus</keyword>
<feature type="DNA-binding region" description="Homeobox" evidence="5">
    <location>
        <begin position="359"/>
        <end position="401"/>
    </location>
</feature>
<evidence type="ECO:0000256" key="1">
    <source>
        <dbReference type="ARBA" id="ARBA00004123"/>
    </source>
</evidence>
<dbReference type="AlphaFoldDB" id="A0A6A5GEY5"/>
<organism evidence="9 10">
    <name type="scientific">Caenorhabditis remanei</name>
    <name type="common">Caenorhabditis vulgaris</name>
    <dbReference type="NCBI Taxonomy" id="31234"/>
    <lineage>
        <taxon>Eukaryota</taxon>
        <taxon>Metazoa</taxon>
        <taxon>Ecdysozoa</taxon>
        <taxon>Nematoda</taxon>
        <taxon>Chromadorea</taxon>
        <taxon>Rhabditida</taxon>
        <taxon>Rhabditina</taxon>
        <taxon>Rhabditomorpha</taxon>
        <taxon>Rhabditoidea</taxon>
        <taxon>Rhabditidae</taxon>
        <taxon>Peloderinae</taxon>
        <taxon>Caenorhabditis</taxon>
    </lineage>
</organism>
<dbReference type="CDD" id="cd00086">
    <property type="entry name" value="homeodomain"/>
    <property type="match status" value="1"/>
</dbReference>
<sequence>MEEDSDADSNYEEPLAKKKKLIKKRKTLKKELEEEGSGEEEDSQKLKKKKLEKPKKKRVRAPAPRIERTEHQKKVALKTLEKIYQQTDTPSLPLKREIAEVLLTTTRNVSRFMNYRRNKERNQGKYVKVNKEISKKLEELFKINPNPTTERKKEIAEANKLKLQAVSNWFMNKRDRLKNPEKWEELNERKRFLMKRQHMKTKAHNQLNGIPPKVIFFDEDQKNYMRARFQEFNLPTTKQCELWGQEINLTGTQVYNFIKKVREFSRPGVREQRNKRKRERQKGAPKKHYRFVPKGHPPLSEEEALPIIKRVLEENPDYVETKNGVLMNQIYWPKYKINNYIRHNLQQEPSAKNGKFLEEEFQKHQSISLSHAKDLSKTLGISIEYIRNWFSTQKRRTLEKYLDEKQELDRLPAQMKILEIEYLKNNVINSIEVAERIGGVKIALGYFRMRRKLDRKRGKKVPEEKDVPKVRKRRQSKKPSKKQAITQEESSDDSDESYGDSDDSDDSDDSEKSFTDSDEWDSDDDDEVDKVFKREPKEEPEDE</sequence>
<feature type="domain" description="Homeobox" evidence="8">
    <location>
        <begin position="357"/>
        <end position="400"/>
    </location>
</feature>
<feature type="compositionally biased region" description="Acidic residues" evidence="7">
    <location>
        <begin position="516"/>
        <end position="528"/>
    </location>
</feature>
<feature type="compositionally biased region" description="Acidic residues" evidence="7">
    <location>
        <begin position="33"/>
        <end position="42"/>
    </location>
</feature>
<dbReference type="EMBL" id="WUAV01000005">
    <property type="protein sequence ID" value="KAF1753797.1"/>
    <property type="molecule type" value="Genomic_DNA"/>
</dbReference>
<feature type="region of interest" description="Disordered" evidence="7">
    <location>
        <begin position="1"/>
        <end position="67"/>
    </location>
</feature>
<dbReference type="InterPro" id="IPR001356">
    <property type="entry name" value="HD"/>
</dbReference>
<dbReference type="PROSITE" id="PS00027">
    <property type="entry name" value="HOMEOBOX_1"/>
    <property type="match status" value="1"/>
</dbReference>
<evidence type="ECO:0000313" key="9">
    <source>
        <dbReference type="EMBL" id="KAF1753797.1"/>
    </source>
</evidence>
<evidence type="ECO:0000256" key="5">
    <source>
        <dbReference type="PROSITE-ProRule" id="PRU00108"/>
    </source>
</evidence>
<evidence type="ECO:0000259" key="8">
    <source>
        <dbReference type="PROSITE" id="PS50071"/>
    </source>
</evidence>
<evidence type="ECO:0000313" key="10">
    <source>
        <dbReference type="Proteomes" id="UP000483820"/>
    </source>
</evidence>
<feature type="compositionally biased region" description="Basic residues" evidence="7">
    <location>
        <begin position="17"/>
        <end position="28"/>
    </location>
</feature>
<feature type="compositionally biased region" description="Acidic residues" evidence="7">
    <location>
        <begin position="489"/>
        <end position="509"/>
    </location>
</feature>
<dbReference type="KEGG" id="crq:GCK72_020354"/>
<evidence type="ECO:0000256" key="4">
    <source>
        <dbReference type="ARBA" id="ARBA00023242"/>
    </source>
</evidence>
<dbReference type="GO" id="GO:0003677">
    <property type="term" value="F:DNA binding"/>
    <property type="evidence" value="ECO:0007669"/>
    <property type="project" value="UniProtKB-UniRule"/>
</dbReference>
<dbReference type="Proteomes" id="UP000483820">
    <property type="component" value="Chromosome V"/>
</dbReference>